<protein>
    <submittedName>
        <fullName evidence="1">DNA-binding protein</fullName>
    </submittedName>
</protein>
<dbReference type="GO" id="GO:0003677">
    <property type="term" value="F:DNA binding"/>
    <property type="evidence" value="ECO:0007669"/>
    <property type="project" value="UniProtKB-KW"/>
</dbReference>
<dbReference type="PANTHER" id="PTHR34585:SF22">
    <property type="entry name" value="HELIX-TURN-HELIX DOMAIN-CONTAINING PROTEIN"/>
    <property type="match status" value="1"/>
</dbReference>
<proteinExistence type="predicted"/>
<dbReference type="PANTHER" id="PTHR34585">
    <property type="match status" value="1"/>
</dbReference>
<name>A0ABW5NV77_9FLAO</name>
<comment type="caution">
    <text evidence="1">The sequence shown here is derived from an EMBL/GenBank/DDBJ whole genome shotgun (WGS) entry which is preliminary data.</text>
</comment>
<keyword evidence="1" id="KW-0238">DNA-binding</keyword>
<evidence type="ECO:0000313" key="1">
    <source>
        <dbReference type="EMBL" id="MFD2602949.1"/>
    </source>
</evidence>
<keyword evidence="2" id="KW-1185">Reference proteome</keyword>
<sequence length="90" mass="10480">MSESITKEDLHEFGTMLLHNLHKAMKNSVAEQKKEDQPEWLKSKTVRKLMDMSPGSIQNLRITGRVRFKKVMGSYYYNRSDLLALFSTNT</sequence>
<organism evidence="1 2">
    <name type="scientific">Flavobacterium suzhouense</name>
    <dbReference type="NCBI Taxonomy" id="1529638"/>
    <lineage>
        <taxon>Bacteria</taxon>
        <taxon>Pseudomonadati</taxon>
        <taxon>Bacteroidota</taxon>
        <taxon>Flavobacteriia</taxon>
        <taxon>Flavobacteriales</taxon>
        <taxon>Flavobacteriaceae</taxon>
        <taxon>Flavobacterium</taxon>
    </lineage>
</organism>
<dbReference type="EMBL" id="JBHUMD010000026">
    <property type="protein sequence ID" value="MFD2602949.1"/>
    <property type="molecule type" value="Genomic_DNA"/>
</dbReference>
<dbReference type="Proteomes" id="UP001597480">
    <property type="component" value="Unassembled WGS sequence"/>
</dbReference>
<accession>A0ABW5NV77</accession>
<gene>
    <name evidence="1" type="ORF">ACFSR3_12850</name>
</gene>
<evidence type="ECO:0000313" key="2">
    <source>
        <dbReference type="Proteomes" id="UP001597480"/>
    </source>
</evidence>
<reference evidence="2" key="1">
    <citation type="journal article" date="2019" name="Int. J. Syst. Evol. Microbiol.">
        <title>The Global Catalogue of Microorganisms (GCM) 10K type strain sequencing project: providing services to taxonomists for standard genome sequencing and annotation.</title>
        <authorList>
            <consortium name="The Broad Institute Genomics Platform"/>
            <consortium name="The Broad Institute Genome Sequencing Center for Infectious Disease"/>
            <person name="Wu L."/>
            <person name="Ma J."/>
        </authorList>
    </citation>
    <scope>NUCLEOTIDE SEQUENCE [LARGE SCALE GENOMIC DNA]</scope>
    <source>
        <strain evidence="2">KCTC 42107</strain>
    </source>
</reference>
<dbReference type="RefSeq" id="WP_379821462.1">
    <property type="nucleotide sequence ID" value="NZ_JBHUMD010000026.1"/>
</dbReference>